<dbReference type="GO" id="GO:0016491">
    <property type="term" value="F:oxidoreductase activity"/>
    <property type="evidence" value="ECO:0007669"/>
    <property type="project" value="UniProtKB-KW"/>
</dbReference>
<sequence>MTPVTLGIIGCGNISDAYFRGAAGSSLVRVKACADLRREAAEAKAQQYGVQALSVDELLADPEIEIVINLTVPLAHAAVGLQVLAAGKHVYLEKPLAATLADARALAQAAASAGLRIGCAP</sequence>
<dbReference type="InterPro" id="IPR050463">
    <property type="entry name" value="Gfo/Idh/MocA_oxidrdct_glycsds"/>
</dbReference>
<organism evidence="3 4">
    <name type="scientific">Inquilinus limosus MP06</name>
    <dbReference type="NCBI Taxonomy" id="1398085"/>
    <lineage>
        <taxon>Bacteria</taxon>
        <taxon>Pseudomonadati</taxon>
        <taxon>Pseudomonadota</taxon>
        <taxon>Alphaproteobacteria</taxon>
        <taxon>Rhodospirillales</taxon>
        <taxon>Rhodospirillaceae</taxon>
        <taxon>Inquilinus</taxon>
    </lineage>
</organism>
<evidence type="ECO:0000259" key="2">
    <source>
        <dbReference type="Pfam" id="PF01408"/>
    </source>
</evidence>
<dbReference type="Pfam" id="PF01408">
    <property type="entry name" value="GFO_IDH_MocA"/>
    <property type="match status" value="1"/>
</dbReference>
<comment type="caution">
    <text evidence="3">The sequence shown here is derived from an EMBL/GenBank/DDBJ whole genome shotgun (WGS) entry which is preliminary data.</text>
</comment>
<protein>
    <submittedName>
        <fullName evidence="3">Oxidoreductase</fullName>
    </submittedName>
</protein>
<dbReference type="GO" id="GO:0000166">
    <property type="term" value="F:nucleotide binding"/>
    <property type="evidence" value="ECO:0007669"/>
    <property type="project" value="InterPro"/>
</dbReference>
<dbReference type="PANTHER" id="PTHR43818">
    <property type="entry name" value="BCDNA.GH03377"/>
    <property type="match status" value="1"/>
</dbReference>
<dbReference type="AlphaFoldDB" id="A0A0A0D201"/>
<dbReference type="SUPFAM" id="SSF51735">
    <property type="entry name" value="NAD(P)-binding Rossmann-fold domains"/>
    <property type="match status" value="1"/>
</dbReference>
<evidence type="ECO:0000256" key="1">
    <source>
        <dbReference type="ARBA" id="ARBA00023002"/>
    </source>
</evidence>
<dbReference type="Gene3D" id="3.40.50.720">
    <property type="entry name" value="NAD(P)-binding Rossmann-like Domain"/>
    <property type="match status" value="1"/>
</dbReference>
<dbReference type="EMBL" id="JANX01000268">
    <property type="protein sequence ID" value="KGM32751.1"/>
    <property type="molecule type" value="Genomic_DNA"/>
</dbReference>
<dbReference type="OrthoDB" id="9776544at2"/>
<evidence type="ECO:0000313" key="3">
    <source>
        <dbReference type="EMBL" id="KGM32751.1"/>
    </source>
</evidence>
<feature type="domain" description="Gfo/Idh/MocA-like oxidoreductase N-terminal" evidence="2">
    <location>
        <begin position="6"/>
        <end position="117"/>
    </location>
</feature>
<reference evidence="3 4" key="1">
    <citation type="submission" date="2014-01" db="EMBL/GenBank/DDBJ databases">
        <title>Genome sequence determination for a cystic fibrosis isolate, Inquilinus limosus.</title>
        <authorList>
            <person name="Pino M."/>
            <person name="Di Conza J."/>
            <person name="Gutkind G."/>
        </authorList>
    </citation>
    <scope>NUCLEOTIDE SEQUENCE [LARGE SCALE GENOMIC DNA]</scope>
    <source>
        <strain evidence="3 4">MP06</strain>
    </source>
</reference>
<gene>
    <name evidence="3" type="ORF">P409_19565</name>
</gene>
<dbReference type="InterPro" id="IPR000683">
    <property type="entry name" value="Gfo/Idh/MocA-like_OxRdtase_N"/>
</dbReference>
<dbReference type="PANTHER" id="PTHR43818:SF11">
    <property type="entry name" value="BCDNA.GH03377"/>
    <property type="match status" value="1"/>
</dbReference>
<evidence type="ECO:0000313" key="4">
    <source>
        <dbReference type="Proteomes" id="UP000029995"/>
    </source>
</evidence>
<keyword evidence="1" id="KW-0560">Oxidoreductase</keyword>
<name>A0A0A0D201_9PROT</name>
<dbReference type="InterPro" id="IPR036291">
    <property type="entry name" value="NAD(P)-bd_dom_sf"/>
</dbReference>
<proteinExistence type="predicted"/>
<accession>A0A0A0D201</accession>
<dbReference type="RefSeq" id="WP_034841963.1">
    <property type="nucleotide sequence ID" value="NZ_JANX01000268.1"/>
</dbReference>
<dbReference type="Proteomes" id="UP000029995">
    <property type="component" value="Unassembled WGS sequence"/>
</dbReference>
<feature type="non-terminal residue" evidence="3">
    <location>
        <position position="121"/>
    </location>
</feature>